<keyword evidence="2" id="KW-1185">Reference proteome</keyword>
<dbReference type="RefSeq" id="YP_008003844.1">
    <property type="nucleotide sequence ID" value="NC_021247.1"/>
</dbReference>
<proteinExistence type="predicted"/>
<accession>A0A916KP03</accession>
<name>A0A916KP03_9POXV</name>
<dbReference type="Gene3D" id="3.80.10.10">
    <property type="entry name" value="Ribonuclease Inhibitor"/>
    <property type="match status" value="2"/>
</dbReference>
<dbReference type="EMBL" id="HF679131">
    <property type="protein sequence ID" value="CCU55342.1"/>
    <property type="molecule type" value="Genomic_DNA"/>
</dbReference>
<dbReference type="GeneID" id="15613950"/>
<dbReference type="OrthoDB" id="31628at10239"/>
<gene>
    <name evidence="1" type="ORF">AHEV_021</name>
</gene>
<organism evidence="1 2">
    <name type="scientific">Adoxophyes honmai entomopoxvirus 'L'</name>
    <dbReference type="NCBI Taxonomy" id="1293540"/>
    <lineage>
        <taxon>Viruses</taxon>
        <taxon>Varidnaviria</taxon>
        <taxon>Bamfordvirae</taxon>
        <taxon>Nucleocytoviricota</taxon>
        <taxon>Pokkesviricetes</taxon>
        <taxon>Chitovirales</taxon>
        <taxon>Poxviridae</taxon>
        <taxon>Entomopoxvirinae</taxon>
        <taxon>Betaentomopoxvirus</taxon>
        <taxon>Betaentomopoxvirus ahonmai</taxon>
    </lineage>
</organism>
<dbReference type="Proteomes" id="UP000792575">
    <property type="component" value="Genome"/>
</dbReference>
<dbReference type="InterPro" id="IPR001611">
    <property type="entry name" value="Leu-rich_rpt"/>
</dbReference>
<dbReference type="SUPFAM" id="SSF52058">
    <property type="entry name" value="L domain-like"/>
    <property type="match status" value="1"/>
</dbReference>
<dbReference type="InterPro" id="IPR032675">
    <property type="entry name" value="LRR_dom_sf"/>
</dbReference>
<dbReference type="KEGG" id="vg:15613950"/>
<dbReference type="PROSITE" id="PS51450">
    <property type="entry name" value="LRR"/>
    <property type="match status" value="1"/>
</dbReference>
<evidence type="ECO:0000313" key="2">
    <source>
        <dbReference type="Proteomes" id="UP000792575"/>
    </source>
</evidence>
<evidence type="ECO:0000313" key="1">
    <source>
        <dbReference type="EMBL" id="CCU55342.1"/>
    </source>
</evidence>
<protein>
    <submittedName>
        <fullName evidence="1">Leucine rich repeat gene family</fullName>
    </submittedName>
</protein>
<sequence length="495" mass="58793">MYLKSILLYSNNEEILKYGILDTLYITKNDIIDLYLLKNLINLKELHILYNHKNILNYIPNNITILHISNLNIINFNFLSKLNYLSELNIFNNKNSNISDIFLPKSLTYLNCASCDIENYSFISKLNNLKTLIISNNISIDNDFDNNIPENVETLIMEFMYLKNYKFIERLENLKRLNISFNHIKNNLHLINLTSNLQYLDDYGTYIENYNFLKKLPNLIEYRFDLDKNINISNVNLSSQYNLTYLDLYSCVLNVDLLLGHTKLKKIKLNFRSCSNDIIIDLPVCLENIKIINNHNINNYNFIKELINLKKMKIVNSCINNLYMHKNLETIKFENCNSNYAFSFKYFNKLYKLTTLKLGIINPFINDCILPNNIQKIIIGDMSMLKNIKYIESIKNLQCIEINNIYFNTHIKNDNIINLNNTNIKYFKLINCPNVKFIIYLPDTIEIIEYIHKLFDISLWKYYTNLKKIIILKCIKDRVMDIYKNKNVEICFFEK</sequence>
<reference evidence="1" key="1">
    <citation type="journal article" date="2013" name="J. Virol.">
        <title>New Insights into the Evolution of Entomopoxvirinae from the Complete Genome Sequences of Four Entomopoxviruses Infecting Adoxophyes honmai, Choristoneura biennis, Choristoneura rosaceana, and Mythimna separata.</title>
        <authorList>
            <person name="Theze J."/>
            <person name="Takatsuka J."/>
            <person name="Li Z."/>
            <person name="Gallais J."/>
            <person name="Doucet D."/>
            <person name="Arif B."/>
            <person name="Nakai M."/>
            <person name="Herniou E.A."/>
        </authorList>
    </citation>
    <scope>NUCLEOTIDE SEQUENCE</scope>
    <source>
        <strain evidence="1">Tokyo</strain>
    </source>
</reference>